<keyword evidence="4" id="KW-0410">Iron transport</keyword>
<dbReference type="Proteomes" id="UP000006069">
    <property type="component" value="Unassembled WGS sequence"/>
</dbReference>
<keyword evidence="9" id="KW-0472">Membrane</keyword>
<keyword evidence="2" id="KW-0813">Transport</keyword>
<dbReference type="GO" id="GO:0005524">
    <property type="term" value="F:ATP binding"/>
    <property type="evidence" value="ECO:0007669"/>
    <property type="project" value="UniProtKB-KW"/>
</dbReference>
<evidence type="ECO:0000256" key="6">
    <source>
        <dbReference type="ARBA" id="ARBA00022840"/>
    </source>
</evidence>
<dbReference type="GO" id="GO:0006826">
    <property type="term" value="P:iron ion transport"/>
    <property type="evidence" value="ECO:0007669"/>
    <property type="project" value="UniProtKB-KW"/>
</dbReference>
<dbReference type="RefSeq" id="WP_009138728.1">
    <property type="nucleotide sequence ID" value="NZ_JH815198.1"/>
</dbReference>
<dbReference type="InterPro" id="IPR003593">
    <property type="entry name" value="AAA+_ATPase"/>
</dbReference>
<keyword evidence="7" id="KW-0408">Iron</keyword>
<keyword evidence="3" id="KW-1003">Cell membrane</keyword>
<evidence type="ECO:0000256" key="2">
    <source>
        <dbReference type="ARBA" id="ARBA00022448"/>
    </source>
</evidence>
<evidence type="ECO:0000313" key="11">
    <source>
        <dbReference type="EMBL" id="EJZ84190.1"/>
    </source>
</evidence>
<dbReference type="FunFam" id="3.40.50.300:FF:000134">
    <property type="entry name" value="Iron-enterobactin ABC transporter ATP-binding protein"/>
    <property type="match status" value="1"/>
</dbReference>
<keyword evidence="12" id="KW-1185">Reference proteome</keyword>
<evidence type="ECO:0000256" key="4">
    <source>
        <dbReference type="ARBA" id="ARBA00022496"/>
    </source>
</evidence>
<dbReference type="CDD" id="cd03214">
    <property type="entry name" value="ABC_Iron-Siderophores_B12_Hemin"/>
    <property type="match status" value="1"/>
</dbReference>
<evidence type="ECO:0000256" key="1">
    <source>
        <dbReference type="ARBA" id="ARBA00004202"/>
    </source>
</evidence>
<dbReference type="GO" id="GO:0016887">
    <property type="term" value="F:ATP hydrolysis activity"/>
    <property type="evidence" value="ECO:0007669"/>
    <property type="project" value="InterPro"/>
</dbReference>
<dbReference type="PATRIC" id="fig|742818.3.peg.546"/>
<comment type="caution">
    <text evidence="11">The sequence shown here is derived from an EMBL/GenBank/DDBJ whole genome shotgun (WGS) entry which is preliminary data.</text>
</comment>
<feature type="domain" description="ABC transporter" evidence="10">
    <location>
        <begin position="37"/>
        <end position="273"/>
    </location>
</feature>
<organism evidence="11 12">
    <name type="scientific">Slackia piriformis YIT 12062</name>
    <dbReference type="NCBI Taxonomy" id="742818"/>
    <lineage>
        <taxon>Bacteria</taxon>
        <taxon>Bacillati</taxon>
        <taxon>Actinomycetota</taxon>
        <taxon>Coriobacteriia</taxon>
        <taxon>Eggerthellales</taxon>
        <taxon>Eggerthellaceae</taxon>
        <taxon>Slackia</taxon>
    </lineage>
</organism>
<dbReference type="SMART" id="SM00382">
    <property type="entry name" value="AAA"/>
    <property type="match status" value="1"/>
</dbReference>
<keyword evidence="6" id="KW-0067">ATP-binding</keyword>
<dbReference type="InterPro" id="IPR027417">
    <property type="entry name" value="P-loop_NTPase"/>
</dbReference>
<dbReference type="AlphaFoldDB" id="K0Z9X8"/>
<name>K0Z9X8_9ACTN</name>
<evidence type="ECO:0000259" key="10">
    <source>
        <dbReference type="PROSITE" id="PS50893"/>
    </source>
</evidence>
<dbReference type="Pfam" id="PF00005">
    <property type="entry name" value="ABC_tran"/>
    <property type="match status" value="1"/>
</dbReference>
<keyword evidence="8" id="KW-0406">Ion transport</keyword>
<evidence type="ECO:0000256" key="3">
    <source>
        <dbReference type="ARBA" id="ARBA00022475"/>
    </source>
</evidence>
<dbReference type="GO" id="GO:0005886">
    <property type="term" value="C:plasma membrane"/>
    <property type="evidence" value="ECO:0007669"/>
    <property type="project" value="UniProtKB-SubCell"/>
</dbReference>
<evidence type="ECO:0000313" key="12">
    <source>
        <dbReference type="Proteomes" id="UP000006069"/>
    </source>
</evidence>
<keyword evidence="5" id="KW-0547">Nucleotide-binding</keyword>
<accession>K0Z9X8</accession>
<evidence type="ECO:0000256" key="9">
    <source>
        <dbReference type="ARBA" id="ARBA00023136"/>
    </source>
</evidence>
<reference evidence="11 12" key="1">
    <citation type="submission" date="2012-08" db="EMBL/GenBank/DDBJ databases">
        <title>The Genome Sequence of Slackia piriformis YIT 12062.</title>
        <authorList>
            <consortium name="The Broad Institute Genome Sequencing Platform"/>
            <person name="Earl A."/>
            <person name="Ward D."/>
            <person name="Feldgarden M."/>
            <person name="Gevers D."/>
            <person name="Morotomi M."/>
            <person name="Walker B."/>
            <person name="Young S.K."/>
            <person name="Zeng Q."/>
            <person name="Gargeya S."/>
            <person name="Fitzgerald M."/>
            <person name="Haas B."/>
            <person name="Abouelleil A."/>
            <person name="Alvarado L."/>
            <person name="Arachchi H.M."/>
            <person name="Berlin A.M."/>
            <person name="Chapman S.B."/>
            <person name="Goldberg J."/>
            <person name="Griggs A."/>
            <person name="Gujja S."/>
            <person name="Hansen M."/>
            <person name="Howarth C."/>
            <person name="Imamovic A."/>
            <person name="Larimer J."/>
            <person name="McCowen C."/>
            <person name="Montmayeur A."/>
            <person name="Murphy C."/>
            <person name="Neiman D."/>
            <person name="Pearson M."/>
            <person name="Priest M."/>
            <person name="Roberts A."/>
            <person name="Saif S."/>
            <person name="Shea T."/>
            <person name="Sisk P."/>
            <person name="Sykes S."/>
            <person name="Wortman J."/>
            <person name="Nusbaum C."/>
            <person name="Birren B."/>
        </authorList>
    </citation>
    <scope>NUCLEOTIDE SEQUENCE [LARGE SCALE GENOMIC DNA]</scope>
    <source>
        <strain evidence="11 12">YIT 12062</strain>
    </source>
</reference>
<evidence type="ECO:0000256" key="8">
    <source>
        <dbReference type="ARBA" id="ARBA00023065"/>
    </source>
</evidence>
<dbReference type="Gene3D" id="3.40.50.300">
    <property type="entry name" value="P-loop containing nucleotide triphosphate hydrolases"/>
    <property type="match status" value="1"/>
</dbReference>
<evidence type="ECO:0000256" key="5">
    <source>
        <dbReference type="ARBA" id="ARBA00022741"/>
    </source>
</evidence>
<dbReference type="SUPFAM" id="SSF52540">
    <property type="entry name" value="P-loop containing nucleoside triphosphate hydrolases"/>
    <property type="match status" value="1"/>
</dbReference>
<dbReference type="InParanoid" id="K0Z9X8"/>
<evidence type="ECO:0000256" key="7">
    <source>
        <dbReference type="ARBA" id="ARBA00023004"/>
    </source>
</evidence>
<dbReference type="PANTHER" id="PTHR42771">
    <property type="entry name" value="IRON(3+)-HYDROXAMATE IMPORT ATP-BINDING PROTEIN FHUC"/>
    <property type="match status" value="1"/>
</dbReference>
<comment type="subcellular location">
    <subcellularLocation>
        <location evidence="1">Cell membrane</location>
        <topology evidence="1">Peripheral membrane protein</topology>
    </subcellularLocation>
</comment>
<dbReference type="PROSITE" id="PS00211">
    <property type="entry name" value="ABC_TRANSPORTER_1"/>
    <property type="match status" value="1"/>
</dbReference>
<dbReference type="InterPro" id="IPR017871">
    <property type="entry name" value="ABC_transporter-like_CS"/>
</dbReference>
<gene>
    <name evidence="11" type="ORF">HMPREF9451_00499</name>
</gene>
<sequence length="292" mass="31931">MTDEFAFAGGDCRAFGGRSMGASADSDRRRASACFAMELRAVSFAYDRVRPLVEDVSVGFEKGQVTSIVGPNGCGKSTLLRLACGIARPQCGEALLDGRPVREYASRERARRLALLSQGPRPPAMTVESLVACGRFPYLNGRGRLPKADRDAVERAMDLTDVARFRTCDLAHLSGGERQRAFIAMTLAQDAETVVLDEPTTYLDIGACHDVMRLVRRLNVEEDKTVVMVIHDLDLALRYSDRLVVMRDGSVLAAGEVDEVYASKAIDEAFDVEVCACSADGRRAFPVFPRNE</sequence>
<proteinExistence type="predicted"/>
<dbReference type="InterPro" id="IPR051535">
    <property type="entry name" value="Siderophore_ABC-ATPase"/>
</dbReference>
<dbReference type="PANTHER" id="PTHR42771:SF2">
    <property type="entry name" value="IRON(3+)-HYDROXAMATE IMPORT ATP-BINDING PROTEIN FHUC"/>
    <property type="match status" value="1"/>
</dbReference>
<dbReference type="EMBL" id="ADMD01000002">
    <property type="protein sequence ID" value="EJZ84190.1"/>
    <property type="molecule type" value="Genomic_DNA"/>
</dbReference>
<dbReference type="eggNOG" id="COG1120">
    <property type="taxonomic scope" value="Bacteria"/>
</dbReference>
<dbReference type="PROSITE" id="PS50893">
    <property type="entry name" value="ABC_TRANSPORTER_2"/>
    <property type="match status" value="1"/>
</dbReference>
<dbReference type="InterPro" id="IPR003439">
    <property type="entry name" value="ABC_transporter-like_ATP-bd"/>
</dbReference>
<protein>
    <recommendedName>
        <fullName evidence="10">ABC transporter domain-containing protein</fullName>
    </recommendedName>
</protein>
<dbReference type="HOGENOM" id="CLU_000604_1_11_11"/>